<organism evidence="1 2">
    <name type="scientific">Roseinatronobacter monicus</name>
    <dbReference type="NCBI Taxonomy" id="393481"/>
    <lineage>
        <taxon>Bacteria</taxon>
        <taxon>Pseudomonadati</taxon>
        <taxon>Pseudomonadota</taxon>
        <taxon>Alphaproteobacteria</taxon>
        <taxon>Rhodobacterales</taxon>
        <taxon>Paracoccaceae</taxon>
        <taxon>Roseinatronobacter</taxon>
    </lineage>
</organism>
<keyword evidence="2" id="KW-1185">Reference proteome</keyword>
<dbReference type="EMBL" id="VFPT01000001">
    <property type="protein sequence ID" value="TQM91471.1"/>
    <property type="molecule type" value="Genomic_DNA"/>
</dbReference>
<dbReference type="AlphaFoldDB" id="A0A543K8Q8"/>
<dbReference type="RefSeq" id="WP_142079271.1">
    <property type="nucleotide sequence ID" value="NZ_VFPT01000001.1"/>
</dbReference>
<evidence type="ECO:0000313" key="1">
    <source>
        <dbReference type="EMBL" id="TQM91471.1"/>
    </source>
</evidence>
<evidence type="ECO:0008006" key="3">
    <source>
        <dbReference type="Google" id="ProtNLM"/>
    </source>
</evidence>
<protein>
    <recommendedName>
        <fullName evidence="3">PD(D/E)XK endonuclease domain-containing protein</fullName>
    </recommendedName>
</protein>
<dbReference type="GO" id="GO:0003676">
    <property type="term" value="F:nucleic acid binding"/>
    <property type="evidence" value="ECO:0007669"/>
    <property type="project" value="InterPro"/>
</dbReference>
<gene>
    <name evidence="1" type="ORF">BD293_0022</name>
</gene>
<proteinExistence type="predicted"/>
<dbReference type="OrthoDB" id="7740340at2"/>
<dbReference type="Proteomes" id="UP000320582">
    <property type="component" value="Unassembled WGS sequence"/>
</dbReference>
<sequence length="182" mass="20131">MPHQMSLALGLAAPEPSAFPLDRGPASLMEYPHLHADTICTHAKELGLAAELLVDSTLARLGIRYASFGEHSAYDRVIWTADRCLRMQIKARHRATGPAYVFDIKKGYQRGPTGTKPYQPGEFDILALVALPENAVRFTAEWRPSHKISLCEIPRLRARPAETLIEALEHLGLCDPLIPSQA</sequence>
<accession>A0A543K8Q8</accession>
<dbReference type="Gene3D" id="3.40.1350.10">
    <property type="match status" value="1"/>
</dbReference>
<comment type="caution">
    <text evidence="1">The sequence shown here is derived from an EMBL/GenBank/DDBJ whole genome shotgun (WGS) entry which is preliminary data.</text>
</comment>
<evidence type="ECO:0000313" key="2">
    <source>
        <dbReference type="Proteomes" id="UP000320582"/>
    </source>
</evidence>
<reference evidence="1 2" key="1">
    <citation type="submission" date="2019-06" db="EMBL/GenBank/DDBJ databases">
        <title>Genomic Encyclopedia of Archaeal and Bacterial Type Strains, Phase II (KMG-II): from individual species to whole genera.</title>
        <authorList>
            <person name="Goeker M."/>
        </authorList>
    </citation>
    <scope>NUCLEOTIDE SEQUENCE [LARGE SCALE GENOMIC DNA]</scope>
    <source>
        <strain evidence="1 2">DSM 18423</strain>
    </source>
</reference>
<dbReference type="InterPro" id="IPR011856">
    <property type="entry name" value="tRNA_endonuc-like_dom_sf"/>
</dbReference>
<name>A0A543K8Q8_9RHOB</name>